<evidence type="ECO:0000256" key="1">
    <source>
        <dbReference type="SAM" id="MobiDB-lite"/>
    </source>
</evidence>
<sequence length="966" mass="107176">MSIDNVLAIPISIPASIHFSRYRNIPTAARSARAMVDRMWRGGCERRADDGKGGGGGGSRKRTAITALTTTPTHPRLLRGQLTATLPAAYNIGYTPLTTSEGYCAASSRRLSPAAYNIGYTPPVPCWSYAYRKFPRLVDTQINNKSSFYREQPMLIDTKGATHRIGACPVDNILHKNYFVLVITNTPWPLKYPHTNPLERKQTRYTTGAVADLEETTLCSAQRKISARERNRNAITLGRTSCDGDCMTYRTVTETQDHFRLQTLLQLIRDPTGHSCTQPRRTIPERNCKHLNEFLLMIMPQAEDVSAGLNSSSEPMRVKRGEYGTAPEFKGEANEDDKAVDRRKNACDVERTTGMEEQDFLLGNLSFVGRQRFFSLRGAQILIYSFYCESSLMVEGRRWGRRWLVGGKVMCEQRAELRLGRTTRRGEAEGTISGRRAAAIGRPANKLGTTEGAAAFVWRRSLVAICRTAERAGRGPTPVMYEVATGGDVNTHQAAATSAQGSPLHTYASRFATPRHGESPERCTLSNIAPKYVDLCPNAPSWFETRTEVGYKIDTDNCCTIRVQSWTGDRDEVHFEPPKLAIDESEIQNNEISLVQHFYIGTKIKLDPGSELESFDLGSGKMLVQPGIRVPLKSMGLYRKRTGIDSRRGRSRIFACGNRADRCRWSGGFLGDLSSPPSGPSFRRFSIPRFALPPSALKTSLRATKISSLTLAIYRNALLRRRIKASLISWYRGKREVLDACEKVKMDQRRNARARGNGTAARKPAGHRSHPPCFPHAKTWVAPPGIERGLPLWDKSSQDYSTTIVLRVYVSGKKSRISCPRPSPGRHKCQWMHVSAVRPSRGLPLGGIAVGEVAGARFFINPFQVVATGAPYALKLQCDWPGTKAGMEPTTSIPSVANPTHLHVPVCRNPIPSRGNLHLFRQLSPVLMENGNLPGWMLDAAPQHHSSPMTAILDDVTNSPMQICLC</sequence>
<reference evidence="2 3" key="1">
    <citation type="submission" date="2023-02" db="EMBL/GenBank/DDBJ databases">
        <title>LHISI_Scaffold_Assembly.</title>
        <authorList>
            <person name="Stuart O.P."/>
            <person name="Cleave R."/>
            <person name="Magrath M.J.L."/>
            <person name="Mikheyev A.S."/>
        </authorList>
    </citation>
    <scope>NUCLEOTIDE SEQUENCE [LARGE SCALE GENOMIC DNA]</scope>
    <source>
        <strain evidence="2">Daus_M_001</strain>
        <tissue evidence="2">Leg muscle</tissue>
    </source>
</reference>
<accession>A0ABQ9G5G1</accession>
<dbReference type="EMBL" id="JARBHB010000015">
    <property type="protein sequence ID" value="KAJ8867697.1"/>
    <property type="molecule type" value="Genomic_DNA"/>
</dbReference>
<organism evidence="2 3">
    <name type="scientific">Dryococelus australis</name>
    <dbReference type="NCBI Taxonomy" id="614101"/>
    <lineage>
        <taxon>Eukaryota</taxon>
        <taxon>Metazoa</taxon>
        <taxon>Ecdysozoa</taxon>
        <taxon>Arthropoda</taxon>
        <taxon>Hexapoda</taxon>
        <taxon>Insecta</taxon>
        <taxon>Pterygota</taxon>
        <taxon>Neoptera</taxon>
        <taxon>Polyneoptera</taxon>
        <taxon>Phasmatodea</taxon>
        <taxon>Verophasmatodea</taxon>
        <taxon>Anareolatae</taxon>
        <taxon>Phasmatidae</taxon>
        <taxon>Eurycanthinae</taxon>
        <taxon>Dryococelus</taxon>
    </lineage>
</organism>
<keyword evidence="3" id="KW-1185">Reference proteome</keyword>
<comment type="caution">
    <text evidence="2">The sequence shown here is derived from an EMBL/GenBank/DDBJ whole genome shotgun (WGS) entry which is preliminary data.</text>
</comment>
<protein>
    <submittedName>
        <fullName evidence="2">Uncharacterized protein</fullName>
    </submittedName>
</protein>
<gene>
    <name evidence="2" type="ORF">PR048_031500</name>
</gene>
<dbReference type="Proteomes" id="UP001159363">
    <property type="component" value="Chromosome 14"/>
</dbReference>
<proteinExistence type="predicted"/>
<evidence type="ECO:0000313" key="3">
    <source>
        <dbReference type="Proteomes" id="UP001159363"/>
    </source>
</evidence>
<name>A0ABQ9G5G1_9NEOP</name>
<evidence type="ECO:0000313" key="2">
    <source>
        <dbReference type="EMBL" id="KAJ8867697.1"/>
    </source>
</evidence>
<feature type="region of interest" description="Disordered" evidence="1">
    <location>
        <begin position="748"/>
        <end position="769"/>
    </location>
</feature>